<evidence type="ECO:0000313" key="3">
    <source>
        <dbReference type="Proteomes" id="UP001212326"/>
    </source>
</evidence>
<feature type="compositionally biased region" description="Low complexity" evidence="1">
    <location>
        <begin position="94"/>
        <end position="103"/>
    </location>
</feature>
<evidence type="ECO:0008006" key="4">
    <source>
        <dbReference type="Google" id="ProtNLM"/>
    </source>
</evidence>
<dbReference type="EMBL" id="CP115300">
    <property type="protein sequence ID" value="WBO63393.1"/>
    <property type="molecule type" value="Genomic_DNA"/>
</dbReference>
<protein>
    <recommendedName>
        <fullName evidence="4">Gliding motility protein</fullName>
    </recommendedName>
</protein>
<accession>A0ABY7P560</accession>
<keyword evidence="3" id="KW-1185">Reference proteome</keyword>
<evidence type="ECO:0000313" key="2">
    <source>
        <dbReference type="EMBL" id="WBO63393.1"/>
    </source>
</evidence>
<reference evidence="2 3" key="1">
    <citation type="submission" date="2022-12" db="EMBL/GenBank/DDBJ databases">
        <authorList>
            <person name="Mo P."/>
        </authorList>
    </citation>
    <scope>NUCLEOTIDE SEQUENCE [LARGE SCALE GENOMIC DNA]</scope>
    <source>
        <strain evidence="2 3">HUAS 2-6</strain>
    </source>
</reference>
<dbReference type="Proteomes" id="UP001212326">
    <property type="component" value="Chromosome"/>
</dbReference>
<feature type="compositionally biased region" description="Low complexity" evidence="1">
    <location>
        <begin position="48"/>
        <end position="58"/>
    </location>
</feature>
<dbReference type="RefSeq" id="WP_270081260.1">
    <property type="nucleotide sequence ID" value="NZ_CP115300.1"/>
</dbReference>
<sequence length="103" mass="9996">MGVFARIFGKSKATPETSDTEATAGVEPDGAEAAATESESTESEAAAKEAGAAEAKGSAGDGHADVPARSEAGADEASEGSGIPKQQSAEEAADSAAGEGARR</sequence>
<evidence type="ECO:0000256" key="1">
    <source>
        <dbReference type="SAM" id="MobiDB-lite"/>
    </source>
</evidence>
<proteinExistence type="predicted"/>
<gene>
    <name evidence="2" type="ORF">O1G22_11400</name>
</gene>
<feature type="region of interest" description="Disordered" evidence="1">
    <location>
        <begin position="1"/>
        <end position="103"/>
    </location>
</feature>
<name>A0ABY7P560_9ACTN</name>
<organism evidence="2 3">
    <name type="scientific">Streptomyces camelliae</name>
    <dbReference type="NCBI Taxonomy" id="3004093"/>
    <lineage>
        <taxon>Bacteria</taxon>
        <taxon>Bacillati</taxon>
        <taxon>Actinomycetota</taxon>
        <taxon>Actinomycetes</taxon>
        <taxon>Kitasatosporales</taxon>
        <taxon>Streptomycetaceae</taxon>
        <taxon>Streptomyces</taxon>
    </lineage>
</organism>